<organism evidence="1 2">
    <name type="scientific">Claveliimonas bilis</name>
    <dbReference type="NCBI Taxonomy" id="3028070"/>
    <lineage>
        <taxon>Bacteria</taxon>
        <taxon>Bacillati</taxon>
        <taxon>Bacillota</taxon>
        <taxon>Clostridia</taxon>
        <taxon>Lachnospirales</taxon>
        <taxon>Lachnospiraceae</taxon>
        <taxon>Claveliimonas</taxon>
    </lineage>
</organism>
<proteinExistence type="predicted"/>
<name>A0ABN6YU23_9FIRM</name>
<dbReference type="Proteomes" id="UP001305815">
    <property type="component" value="Chromosome"/>
</dbReference>
<evidence type="ECO:0000313" key="2">
    <source>
        <dbReference type="Proteomes" id="UP001305815"/>
    </source>
</evidence>
<protein>
    <submittedName>
        <fullName evidence="1">Uncharacterized protein</fullName>
    </submittedName>
</protein>
<gene>
    <name evidence="1" type="ORF">Lac1_01330</name>
</gene>
<sequence length="43" mass="4925">MIGTKKESGTMKGYNTENGYMGYVDGEYQLFASEADYAEWMEE</sequence>
<reference evidence="2" key="1">
    <citation type="journal article" date="2023" name="Int. J. Syst. Evol. Microbiol.">
        <title>Claveliimonas bilis gen. nov., sp. nov., deoxycholic acid-producing bacteria isolated from human faeces, and reclassification of Sellimonas monacensis Zenner et al. 2021 as Claveliimonas monacensis comb. nov.</title>
        <authorList>
            <person name="Hisatomi A."/>
            <person name="Kastawa N.W.E.P.G."/>
            <person name="Song I."/>
            <person name="Ohkuma M."/>
            <person name="Fukiya S."/>
            <person name="Sakamoto M."/>
        </authorList>
    </citation>
    <scope>NUCLEOTIDE SEQUENCE [LARGE SCALE GENOMIC DNA]</scope>
    <source>
        <strain evidence="2">12BBH14</strain>
    </source>
</reference>
<keyword evidence="2" id="KW-1185">Reference proteome</keyword>
<dbReference type="EMBL" id="AP027742">
    <property type="protein sequence ID" value="BDZ75950.1"/>
    <property type="molecule type" value="Genomic_DNA"/>
</dbReference>
<evidence type="ECO:0000313" key="1">
    <source>
        <dbReference type="EMBL" id="BDZ75950.1"/>
    </source>
</evidence>
<accession>A0ABN6YU23</accession>